<dbReference type="PANTHER" id="PTHR30011">
    <property type="entry name" value="ALKANESULFONATE MONOOXYGENASE-RELATED"/>
    <property type="match status" value="1"/>
</dbReference>
<proteinExistence type="predicted"/>
<name>A0A438AP85_9NOCA</name>
<evidence type="ECO:0000256" key="4">
    <source>
        <dbReference type="ARBA" id="ARBA00023033"/>
    </source>
</evidence>
<feature type="compositionally biased region" description="Basic and acidic residues" evidence="5">
    <location>
        <begin position="252"/>
        <end position="264"/>
    </location>
</feature>
<evidence type="ECO:0000256" key="5">
    <source>
        <dbReference type="SAM" id="MobiDB-lite"/>
    </source>
</evidence>
<evidence type="ECO:0000313" key="7">
    <source>
        <dbReference type="Proteomes" id="UP000283479"/>
    </source>
</evidence>
<reference evidence="6 7" key="1">
    <citation type="submission" date="2018-11" db="EMBL/GenBank/DDBJ databases">
        <title>Rhodococcus spongicola sp. nov. and Rhodococcus xishaensis sp. nov. from marine sponges.</title>
        <authorList>
            <person name="Li L."/>
            <person name="Lin H.W."/>
        </authorList>
    </citation>
    <scope>NUCLEOTIDE SEQUENCE [LARGE SCALE GENOMIC DNA]</scope>
    <source>
        <strain evidence="6 7">LHW51113</strain>
    </source>
</reference>
<feature type="region of interest" description="Disordered" evidence="5">
    <location>
        <begin position="231"/>
        <end position="264"/>
    </location>
</feature>
<feature type="compositionally biased region" description="Low complexity" evidence="5">
    <location>
        <begin position="18"/>
        <end position="27"/>
    </location>
</feature>
<keyword evidence="1" id="KW-0285">Flavoprotein</keyword>
<dbReference type="InterPro" id="IPR036661">
    <property type="entry name" value="Luciferase-like_sf"/>
</dbReference>
<keyword evidence="7" id="KW-1185">Reference proteome</keyword>
<dbReference type="GO" id="GO:0004497">
    <property type="term" value="F:monooxygenase activity"/>
    <property type="evidence" value="ECO:0007669"/>
    <property type="project" value="UniProtKB-KW"/>
</dbReference>
<feature type="region of interest" description="Disordered" evidence="5">
    <location>
        <begin position="1"/>
        <end position="35"/>
    </location>
</feature>
<keyword evidence="3" id="KW-0560">Oxidoreductase</keyword>
<dbReference type="Proteomes" id="UP000283479">
    <property type="component" value="Unassembled WGS sequence"/>
</dbReference>
<gene>
    <name evidence="6" type="ORF">EGT50_16225</name>
</gene>
<comment type="caution">
    <text evidence="6">The sequence shown here is derived from an EMBL/GenBank/DDBJ whole genome shotgun (WGS) entry which is preliminary data.</text>
</comment>
<evidence type="ECO:0000313" key="6">
    <source>
        <dbReference type="EMBL" id="RVW00311.1"/>
    </source>
</evidence>
<protein>
    <submittedName>
        <fullName evidence="6">LLM class flavin-dependent oxidoreductase</fullName>
    </submittedName>
</protein>
<evidence type="ECO:0000256" key="3">
    <source>
        <dbReference type="ARBA" id="ARBA00023002"/>
    </source>
</evidence>
<dbReference type="SUPFAM" id="SSF51679">
    <property type="entry name" value="Bacterial luciferase-like"/>
    <property type="match status" value="1"/>
</dbReference>
<dbReference type="Gene3D" id="3.20.20.30">
    <property type="entry name" value="Luciferase-like domain"/>
    <property type="match status" value="1"/>
</dbReference>
<accession>A0A438AP85</accession>
<keyword evidence="2" id="KW-0288">FMN</keyword>
<dbReference type="InterPro" id="IPR051260">
    <property type="entry name" value="Diverse_substr_monoxygenases"/>
</dbReference>
<keyword evidence="4" id="KW-0503">Monooxygenase</keyword>
<dbReference type="OrthoDB" id="4437611at2"/>
<dbReference type="AlphaFoldDB" id="A0A438AP85"/>
<organism evidence="6 7">
    <name type="scientific">Rhodococcus xishaensis</name>
    <dbReference type="NCBI Taxonomy" id="2487364"/>
    <lineage>
        <taxon>Bacteria</taxon>
        <taxon>Bacillati</taxon>
        <taxon>Actinomycetota</taxon>
        <taxon>Actinomycetes</taxon>
        <taxon>Mycobacteriales</taxon>
        <taxon>Nocardiaceae</taxon>
        <taxon>Rhodococcus</taxon>
    </lineage>
</organism>
<dbReference type="PANTHER" id="PTHR30011:SF16">
    <property type="entry name" value="C2H2 FINGER DOMAIN TRANSCRIPTION FACTOR (EUROFUNG)-RELATED"/>
    <property type="match status" value="1"/>
</dbReference>
<evidence type="ECO:0000256" key="1">
    <source>
        <dbReference type="ARBA" id="ARBA00022630"/>
    </source>
</evidence>
<dbReference type="GO" id="GO:0016705">
    <property type="term" value="F:oxidoreductase activity, acting on paired donors, with incorporation or reduction of molecular oxygen"/>
    <property type="evidence" value="ECO:0007669"/>
    <property type="project" value="InterPro"/>
</dbReference>
<sequence>MTRCGRLPPRAFPPVPTSTPNNRTPNPESKPCDAPGFDGVADRCSECRRRCHRLRGRIGAAGREPGSVAILPGLVTYVGPTEEEARAKKAELDSLLDTDAAIAQLGVFTGQDYTSHDLDVPVADLPPVEQFTGPQGRYTTVQRIIETRRPTLRELLGYLAAGGGHATMIGTPESIADRVEEWFVAGACDGFNLMCPAYPDSLDDFVDLVVPDLQRRSLFRTAYPGRTLRDTLGFPVPAAARPEPGRRASPGRRLEDPRRGNDDP</sequence>
<evidence type="ECO:0000256" key="2">
    <source>
        <dbReference type="ARBA" id="ARBA00022643"/>
    </source>
</evidence>
<dbReference type="EMBL" id="RKLO01000007">
    <property type="protein sequence ID" value="RVW00311.1"/>
    <property type="molecule type" value="Genomic_DNA"/>
</dbReference>